<reference evidence="2" key="1">
    <citation type="submission" date="2019-06" db="EMBL/GenBank/DDBJ databases">
        <authorList>
            <person name="Zheng W."/>
        </authorList>
    </citation>
    <scope>NUCLEOTIDE SEQUENCE</scope>
    <source>
        <strain evidence="2">QDHG01</strain>
    </source>
</reference>
<comment type="caution">
    <text evidence="2">The sequence shown here is derived from an EMBL/GenBank/DDBJ whole genome shotgun (WGS) entry which is preliminary data.</text>
</comment>
<evidence type="ECO:0000256" key="1">
    <source>
        <dbReference type="SAM" id="MobiDB-lite"/>
    </source>
</evidence>
<feature type="region of interest" description="Disordered" evidence="1">
    <location>
        <begin position="40"/>
        <end position="92"/>
    </location>
</feature>
<organism evidence="2 3">
    <name type="scientific">Halteria grandinella</name>
    <dbReference type="NCBI Taxonomy" id="5974"/>
    <lineage>
        <taxon>Eukaryota</taxon>
        <taxon>Sar</taxon>
        <taxon>Alveolata</taxon>
        <taxon>Ciliophora</taxon>
        <taxon>Intramacronucleata</taxon>
        <taxon>Spirotrichea</taxon>
        <taxon>Stichotrichia</taxon>
        <taxon>Sporadotrichida</taxon>
        <taxon>Halteriidae</taxon>
        <taxon>Halteria</taxon>
    </lineage>
</organism>
<dbReference type="EMBL" id="RRYP01012357">
    <property type="protein sequence ID" value="TNV77172.1"/>
    <property type="molecule type" value="Genomic_DNA"/>
</dbReference>
<name>A0A8J8NL26_HALGN</name>
<keyword evidence="3" id="KW-1185">Reference proteome</keyword>
<accession>A0A8J8NL26</accession>
<proteinExistence type="predicted"/>
<dbReference type="AlphaFoldDB" id="A0A8J8NL26"/>
<gene>
    <name evidence="2" type="ORF">FGO68_gene1803</name>
</gene>
<feature type="compositionally biased region" description="Polar residues" evidence="1">
    <location>
        <begin position="80"/>
        <end position="92"/>
    </location>
</feature>
<sequence>MGNCAGIFSNCKGDETIAGANDGVVKKIDRDQMNKALAANSQEISSNAFGRPGKGSTYPQQQWDQHEHTGMMSDGGKQMDSGQQFSMNPEHA</sequence>
<dbReference type="Proteomes" id="UP000785679">
    <property type="component" value="Unassembled WGS sequence"/>
</dbReference>
<protein>
    <submittedName>
        <fullName evidence="2">Uncharacterized protein</fullName>
    </submittedName>
</protein>
<evidence type="ECO:0000313" key="2">
    <source>
        <dbReference type="EMBL" id="TNV77172.1"/>
    </source>
</evidence>
<evidence type="ECO:0000313" key="3">
    <source>
        <dbReference type="Proteomes" id="UP000785679"/>
    </source>
</evidence>